<comment type="caution">
    <text evidence="5">The sequence shown here is derived from an EMBL/GenBank/DDBJ whole genome shotgun (WGS) entry which is preliminary data.</text>
</comment>
<dbReference type="PANTHER" id="PTHR42885:SF1">
    <property type="entry name" value="THREONINE-PHOSPHATE DECARBOXYLASE"/>
    <property type="match status" value="1"/>
</dbReference>
<keyword evidence="3 5" id="KW-0032">Aminotransferase</keyword>
<dbReference type="Gene3D" id="3.90.1150.10">
    <property type="entry name" value="Aspartate Aminotransferase, domain 1"/>
    <property type="match status" value="1"/>
</dbReference>
<dbReference type="InterPro" id="IPR015424">
    <property type="entry name" value="PyrdxlP-dep_Trfase"/>
</dbReference>
<evidence type="ECO:0000256" key="2">
    <source>
        <dbReference type="ARBA" id="ARBA00022898"/>
    </source>
</evidence>
<feature type="domain" description="Aminotransferase class I/classII large" evidence="4">
    <location>
        <begin position="25"/>
        <end position="345"/>
    </location>
</feature>
<keyword evidence="2" id="KW-0663">Pyridoxal phosphate</keyword>
<dbReference type="GO" id="GO:0008483">
    <property type="term" value="F:transaminase activity"/>
    <property type="evidence" value="ECO:0007669"/>
    <property type="project" value="UniProtKB-KW"/>
</dbReference>
<name>A0A178MAS2_9CHLR</name>
<dbReference type="EC" id="2.6.1.-" evidence="3"/>
<dbReference type="InterPro" id="IPR015421">
    <property type="entry name" value="PyrdxlP-dep_Trfase_major"/>
</dbReference>
<dbReference type="RefSeq" id="WP_066786960.1">
    <property type="nucleotide sequence ID" value="NZ_LWQS01000050.1"/>
</dbReference>
<evidence type="ECO:0000256" key="1">
    <source>
        <dbReference type="ARBA" id="ARBA00001933"/>
    </source>
</evidence>
<protein>
    <recommendedName>
        <fullName evidence="3">Aminotransferase</fullName>
        <ecNumber evidence="3">2.6.1.-</ecNumber>
    </recommendedName>
</protein>
<gene>
    <name evidence="5" type="ORF">A6A03_13570</name>
</gene>
<dbReference type="AlphaFoldDB" id="A0A178MAS2"/>
<dbReference type="Gene3D" id="3.40.640.10">
    <property type="entry name" value="Type I PLP-dependent aspartate aminotransferase-like (Major domain)"/>
    <property type="match status" value="1"/>
</dbReference>
<dbReference type="PANTHER" id="PTHR42885">
    <property type="entry name" value="HISTIDINOL-PHOSPHATE AMINOTRANSFERASE-RELATED"/>
    <property type="match status" value="1"/>
</dbReference>
<dbReference type="Pfam" id="PF00155">
    <property type="entry name" value="Aminotran_1_2"/>
    <property type="match status" value="1"/>
</dbReference>
<evidence type="ECO:0000256" key="3">
    <source>
        <dbReference type="RuleBase" id="RU000481"/>
    </source>
</evidence>
<dbReference type="EMBL" id="LWQS01000050">
    <property type="protein sequence ID" value="OAN45881.1"/>
    <property type="molecule type" value="Genomic_DNA"/>
</dbReference>
<organism evidence="5 6">
    <name type="scientific">Chloroflexus islandicus</name>
    <dbReference type="NCBI Taxonomy" id="1707952"/>
    <lineage>
        <taxon>Bacteria</taxon>
        <taxon>Bacillati</taxon>
        <taxon>Chloroflexota</taxon>
        <taxon>Chloroflexia</taxon>
        <taxon>Chloroflexales</taxon>
        <taxon>Chloroflexineae</taxon>
        <taxon>Chloroflexaceae</taxon>
        <taxon>Chloroflexus</taxon>
    </lineage>
</organism>
<dbReference type="InterPro" id="IPR015422">
    <property type="entry name" value="PyrdxlP-dep_Trfase_small"/>
</dbReference>
<dbReference type="InterPro" id="IPR004839">
    <property type="entry name" value="Aminotransferase_I/II_large"/>
</dbReference>
<evidence type="ECO:0000313" key="5">
    <source>
        <dbReference type="EMBL" id="OAN45881.1"/>
    </source>
</evidence>
<dbReference type="Proteomes" id="UP000078287">
    <property type="component" value="Unassembled WGS sequence"/>
</dbReference>
<keyword evidence="3 5" id="KW-0808">Transferase</keyword>
<sequence>MEPHPVAHGALDEAELAQFGLHPDQVIDFSSNINPFGPPAAVLAALRALDPAPYPDRSCLRLRQQLAQRHRCRLEAVVAGNGANELIHLAARALGAPGTTALVAAPAYGEYAHACRLAGMQVVEVRSTAATQFQPDPAALLAAIERLQPRLLWLCSPNNPTGVPVAIATIVELAHACARYGGWLILDRAYLSLERDVAGHDPLDDHAPANLIRIYSLTKSYAVAGLRIGYAIAEPEPASTIARWQPAWSVSSAAQAAALAMLADTAFLPATLPRLWAASDELAAGLRQLGLTVWRSALPFMLVQCADAALTRRRLLAHGCVVRDCTSFGLPEWVRIAPRLPADNARLVAAWREIASL</sequence>
<dbReference type="InterPro" id="IPR004838">
    <property type="entry name" value="NHTrfase_class1_PyrdxlP-BS"/>
</dbReference>
<dbReference type="STRING" id="1707952.A6A03_13570"/>
<dbReference type="SUPFAM" id="SSF53383">
    <property type="entry name" value="PLP-dependent transferases"/>
    <property type="match status" value="1"/>
</dbReference>
<dbReference type="CDD" id="cd00609">
    <property type="entry name" value="AAT_like"/>
    <property type="match status" value="1"/>
</dbReference>
<dbReference type="GO" id="GO:0030170">
    <property type="term" value="F:pyridoxal phosphate binding"/>
    <property type="evidence" value="ECO:0007669"/>
    <property type="project" value="InterPro"/>
</dbReference>
<accession>A0A178MAS2</accession>
<comment type="similarity">
    <text evidence="3">Belongs to the class-I pyridoxal-phosphate-dependent aminotransferase family.</text>
</comment>
<comment type="cofactor">
    <cofactor evidence="1 3">
        <name>pyridoxal 5'-phosphate</name>
        <dbReference type="ChEBI" id="CHEBI:597326"/>
    </cofactor>
</comment>
<keyword evidence="6" id="KW-1185">Reference proteome</keyword>
<dbReference type="OrthoDB" id="9813612at2"/>
<reference evidence="5 6" key="1">
    <citation type="submission" date="2016-04" db="EMBL/GenBank/DDBJ databases">
        <title>Chloroflexus islandicus sp. nov., a thermophilic filamentous anoxygenic phototrophic bacterium from geyser Strokkur (Iceland).</title>
        <authorList>
            <person name="Gaisin V.A."/>
            <person name="Kalashnikov A.M."/>
            <person name="Sukhacheva M.V."/>
            <person name="Grouzdev D.S."/>
            <person name="Ivanov T.M."/>
            <person name="Kuznetsov B."/>
            <person name="Gorlenko V.M."/>
        </authorList>
    </citation>
    <scope>NUCLEOTIDE SEQUENCE [LARGE SCALE GENOMIC DNA]</scope>
    <source>
        <strain evidence="6">isl-2</strain>
    </source>
</reference>
<evidence type="ECO:0000313" key="6">
    <source>
        <dbReference type="Proteomes" id="UP000078287"/>
    </source>
</evidence>
<proteinExistence type="inferred from homology"/>
<dbReference type="PROSITE" id="PS00105">
    <property type="entry name" value="AA_TRANSFER_CLASS_1"/>
    <property type="match status" value="1"/>
</dbReference>
<evidence type="ECO:0000259" key="4">
    <source>
        <dbReference type="Pfam" id="PF00155"/>
    </source>
</evidence>